<dbReference type="GO" id="GO:0005794">
    <property type="term" value="C:Golgi apparatus"/>
    <property type="evidence" value="ECO:0007669"/>
    <property type="project" value="TreeGrafter"/>
</dbReference>
<comment type="similarity">
    <text evidence="1">Belongs to the glycosyltransferase 15 family.</text>
</comment>
<dbReference type="GO" id="GO:0006487">
    <property type="term" value="P:protein N-linked glycosylation"/>
    <property type="evidence" value="ECO:0007669"/>
    <property type="project" value="TreeGrafter"/>
</dbReference>
<name>A0A0C3CZ71_HEBCY</name>
<dbReference type="Pfam" id="PF01793">
    <property type="entry name" value="Glyco_transf_15"/>
    <property type="match status" value="1"/>
</dbReference>
<evidence type="ECO:0000313" key="4">
    <source>
        <dbReference type="Proteomes" id="UP000053424"/>
    </source>
</evidence>
<accession>A0A0C3CZ71</accession>
<evidence type="ECO:0000256" key="1">
    <source>
        <dbReference type="ARBA" id="ARBA00007677"/>
    </source>
</evidence>
<dbReference type="InterPro" id="IPR002685">
    <property type="entry name" value="Glyco_trans_15"/>
</dbReference>
<dbReference type="Gene3D" id="3.90.550.10">
    <property type="entry name" value="Spore Coat Polysaccharide Biosynthesis Protein SpsA, Chain A"/>
    <property type="match status" value="1"/>
</dbReference>
<proteinExistence type="inferred from homology"/>
<dbReference type="EMBL" id="KN831768">
    <property type="protein sequence ID" value="KIM49106.1"/>
    <property type="molecule type" value="Genomic_DNA"/>
</dbReference>
<dbReference type="InterPro" id="IPR029044">
    <property type="entry name" value="Nucleotide-diphossugar_trans"/>
</dbReference>
<dbReference type="OrthoDB" id="439943at2759"/>
<keyword evidence="2" id="KW-0808">Transferase</keyword>
<dbReference type="GO" id="GO:0000032">
    <property type="term" value="P:cell wall mannoprotein biosynthetic process"/>
    <property type="evidence" value="ECO:0007669"/>
    <property type="project" value="TreeGrafter"/>
</dbReference>
<dbReference type="HOGENOM" id="CLU_1065811_0_0_1"/>
<evidence type="ECO:0000256" key="2">
    <source>
        <dbReference type="ARBA" id="ARBA00022679"/>
    </source>
</evidence>
<evidence type="ECO:0000313" key="3">
    <source>
        <dbReference type="EMBL" id="KIM49106.1"/>
    </source>
</evidence>
<sequence length="261" mass="29992">MAAVLPFQMSPRRFVFIVLAFVLSLHYLLTIVFKDYASLPSFTKLGDKVGLSIYYSHIRNGTENDHSNHTLIANDTLISHTNVTASYSDRANATFVFLCRNSDLPGVVASIQQMEDRFNRQHGYPWVLLNEEPFTEEFKERVRVLTDAPVHFGQIPAEHWYQPEWIDEEQATANRLRMMAQGIIYAAEMGGQTREENDILETTYQKCPWDHTRIGLWPTQPRKDNAGNVRACNQYLQRNGLDPCGRIVIPRYCAQERPPTA</sequence>
<dbReference type="STRING" id="686832.A0A0C3CZ71"/>
<organism evidence="3 4">
    <name type="scientific">Hebeloma cylindrosporum</name>
    <dbReference type="NCBI Taxonomy" id="76867"/>
    <lineage>
        <taxon>Eukaryota</taxon>
        <taxon>Fungi</taxon>
        <taxon>Dikarya</taxon>
        <taxon>Basidiomycota</taxon>
        <taxon>Agaricomycotina</taxon>
        <taxon>Agaricomycetes</taxon>
        <taxon>Agaricomycetidae</taxon>
        <taxon>Agaricales</taxon>
        <taxon>Agaricineae</taxon>
        <taxon>Hymenogastraceae</taxon>
        <taxon>Hebeloma</taxon>
    </lineage>
</organism>
<dbReference type="GO" id="GO:0000026">
    <property type="term" value="F:alpha-1,2-mannosyltransferase activity"/>
    <property type="evidence" value="ECO:0007669"/>
    <property type="project" value="TreeGrafter"/>
</dbReference>
<dbReference type="AlphaFoldDB" id="A0A0C3CZ71"/>
<gene>
    <name evidence="3" type="ORF">M413DRAFT_6292</name>
</gene>
<keyword evidence="4" id="KW-1185">Reference proteome</keyword>
<dbReference type="SUPFAM" id="SSF53448">
    <property type="entry name" value="Nucleotide-diphospho-sugar transferases"/>
    <property type="match status" value="1"/>
</dbReference>
<dbReference type="PANTHER" id="PTHR31121:SF6">
    <property type="entry name" value="ALPHA-1,2 MANNOSYLTRANSFERASE KTR1"/>
    <property type="match status" value="1"/>
</dbReference>
<dbReference type="GO" id="GO:0016020">
    <property type="term" value="C:membrane"/>
    <property type="evidence" value="ECO:0007669"/>
    <property type="project" value="InterPro"/>
</dbReference>
<reference evidence="4" key="2">
    <citation type="submission" date="2015-01" db="EMBL/GenBank/DDBJ databases">
        <title>Evolutionary Origins and Diversification of the Mycorrhizal Mutualists.</title>
        <authorList>
            <consortium name="DOE Joint Genome Institute"/>
            <consortium name="Mycorrhizal Genomics Consortium"/>
            <person name="Kohler A."/>
            <person name="Kuo A."/>
            <person name="Nagy L.G."/>
            <person name="Floudas D."/>
            <person name="Copeland A."/>
            <person name="Barry K.W."/>
            <person name="Cichocki N."/>
            <person name="Veneault-Fourrey C."/>
            <person name="LaButti K."/>
            <person name="Lindquist E.A."/>
            <person name="Lipzen A."/>
            <person name="Lundell T."/>
            <person name="Morin E."/>
            <person name="Murat C."/>
            <person name="Riley R."/>
            <person name="Ohm R."/>
            <person name="Sun H."/>
            <person name="Tunlid A."/>
            <person name="Henrissat B."/>
            <person name="Grigoriev I.V."/>
            <person name="Hibbett D.S."/>
            <person name="Martin F."/>
        </authorList>
    </citation>
    <scope>NUCLEOTIDE SEQUENCE [LARGE SCALE GENOMIC DNA]</scope>
    <source>
        <strain evidence="4">h7</strain>
    </source>
</reference>
<protein>
    <submittedName>
        <fullName evidence="3">Glycosyltransferase family 15 protein</fullName>
    </submittedName>
</protein>
<dbReference type="Proteomes" id="UP000053424">
    <property type="component" value="Unassembled WGS sequence"/>
</dbReference>
<dbReference type="PANTHER" id="PTHR31121">
    <property type="entry name" value="ALPHA-1,2 MANNOSYLTRANSFERASE KTR1"/>
    <property type="match status" value="1"/>
</dbReference>
<reference evidence="3 4" key="1">
    <citation type="submission" date="2014-04" db="EMBL/GenBank/DDBJ databases">
        <authorList>
            <consortium name="DOE Joint Genome Institute"/>
            <person name="Kuo A."/>
            <person name="Gay G."/>
            <person name="Dore J."/>
            <person name="Kohler A."/>
            <person name="Nagy L.G."/>
            <person name="Floudas D."/>
            <person name="Copeland A."/>
            <person name="Barry K.W."/>
            <person name="Cichocki N."/>
            <person name="Veneault-Fourrey C."/>
            <person name="LaButti K."/>
            <person name="Lindquist E.A."/>
            <person name="Lipzen A."/>
            <person name="Lundell T."/>
            <person name="Morin E."/>
            <person name="Murat C."/>
            <person name="Sun H."/>
            <person name="Tunlid A."/>
            <person name="Henrissat B."/>
            <person name="Grigoriev I.V."/>
            <person name="Hibbett D.S."/>
            <person name="Martin F."/>
            <person name="Nordberg H.P."/>
            <person name="Cantor M.N."/>
            <person name="Hua S.X."/>
        </authorList>
    </citation>
    <scope>NUCLEOTIDE SEQUENCE [LARGE SCALE GENOMIC DNA]</scope>
    <source>
        <strain evidence="4">h7</strain>
    </source>
</reference>